<keyword evidence="1" id="KW-1133">Transmembrane helix</keyword>
<proteinExistence type="predicted"/>
<keyword evidence="1" id="KW-0472">Membrane</keyword>
<dbReference type="EMBL" id="JAIHNG010000165">
    <property type="protein sequence ID" value="KAI5949125.1"/>
    <property type="molecule type" value="Genomic_DNA"/>
</dbReference>
<dbReference type="GeneID" id="76152999"/>
<name>A0AAD5BAC2_9ASCO</name>
<organism evidence="2 3">
    <name type="scientific">Candida theae</name>
    <dbReference type="NCBI Taxonomy" id="1198502"/>
    <lineage>
        <taxon>Eukaryota</taxon>
        <taxon>Fungi</taxon>
        <taxon>Dikarya</taxon>
        <taxon>Ascomycota</taxon>
        <taxon>Saccharomycotina</taxon>
        <taxon>Pichiomycetes</taxon>
        <taxon>Debaryomycetaceae</taxon>
        <taxon>Candida/Lodderomyces clade</taxon>
        <taxon>Candida</taxon>
    </lineage>
</organism>
<gene>
    <name evidence="2" type="ORF">KGF57_004955</name>
</gene>
<dbReference type="AlphaFoldDB" id="A0AAD5BAC2"/>
<accession>A0AAD5BAC2</accession>
<keyword evidence="1" id="KW-0812">Transmembrane</keyword>
<feature type="transmembrane region" description="Helical" evidence="1">
    <location>
        <begin position="258"/>
        <end position="279"/>
    </location>
</feature>
<evidence type="ECO:0000256" key="1">
    <source>
        <dbReference type="SAM" id="Phobius"/>
    </source>
</evidence>
<dbReference type="RefSeq" id="XP_051606635.1">
    <property type="nucleotide sequence ID" value="XM_051754519.1"/>
</dbReference>
<dbReference type="Proteomes" id="UP001204833">
    <property type="component" value="Unassembled WGS sequence"/>
</dbReference>
<reference evidence="2 3" key="1">
    <citation type="journal article" date="2022" name="DNA Res.">
        <title>Genome analysis of five recently described species of the CUG-Ser clade uncovers Candida theae as a new hybrid lineage with pathogenic potential in the Candida parapsilosis species complex.</title>
        <authorList>
            <person name="Mixao V."/>
            <person name="Del Olmo V."/>
            <person name="Hegedusova E."/>
            <person name="Saus E."/>
            <person name="Pryszcz L."/>
            <person name="Cillingova A."/>
            <person name="Nosek J."/>
            <person name="Gabaldon T."/>
        </authorList>
    </citation>
    <scope>NUCLEOTIDE SEQUENCE [LARGE SCALE GENOMIC DNA]</scope>
    <source>
        <strain evidence="2 3">CBS 12239</strain>
    </source>
</reference>
<protein>
    <submittedName>
        <fullName evidence="2">Uncharacterized protein</fullName>
    </submittedName>
</protein>
<sequence>MDPNHDIFAQLDTALLDIFHQNHTIQHDFNSLPEHERQRVLDEMEDYVRQSSLNSTRHGRIRRNPRTIRRFYEITWYWTYLPLFTIRFDRIFQQLTMSNFQRAVTNAAFYLVNMIQAGLRSLIFLFVLQTYLHNVTNMIFVFSNIITFSSNFIKDGFTYCFQDRADILHDHALLATHNYDCFYYLNLPQYANASIWKHAELIFKNHRAYLLRTSCVIAKDGAPSNCHLITDSLVYKFSDAIAKSCPSLSTSIVRLCTVGIYLVYAMLGNFVCLNILFFLSYNIMRRIAGYANIVKNLSQVIGSTFVEYIA</sequence>
<comment type="caution">
    <text evidence="2">The sequence shown here is derived from an EMBL/GenBank/DDBJ whole genome shotgun (WGS) entry which is preliminary data.</text>
</comment>
<evidence type="ECO:0000313" key="3">
    <source>
        <dbReference type="Proteomes" id="UP001204833"/>
    </source>
</evidence>
<keyword evidence="3" id="KW-1185">Reference proteome</keyword>
<evidence type="ECO:0000313" key="2">
    <source>
        <dbReference type="EMBL" id="KAI5949125.1"/>
    </source>
</evidence>